<accession>A0A834YKJ6</accession>
<dbReference type="Pfam" id="PF13912">
    <property type="entry name" value="zf-C2H2_6"/>
    <property type="match status" value="4"/>
</dbReference>
<feature type="domain" description="C2H2-type" evidence="3">
    <location>
        <begin position="97"/>
        <end position="124"/>
    </location>
</feature>
<keyword evidence="1" id="KW-0479">Metal-binding</keyword>
<reference evidence="4 5" key="1">
    <citation type="submission" date="2020-04" db="EMBL/GenBank/DDBJ databases">
        <title>Plant Genome Project.</title>
        <authorList>
            <person name="Zhang R.-G."/>
        </authorList>
    </citation>
    <scope>NUCLEOTIDE SEQUENCE [LARGE SCALE GENOMIC DNA]</scope>
    <source>
        <strain evidence="4">YNK0</strain>
        <tissue evidence="4">Leaf</tissue>
    </source>
</reference>
<dbReference type="EMBL" id="JABCRI010000018">
    <property type="protein sequence ID" value="KAF8389735.1"/>
    <property type="molecule type" value="Genomic_DNA"/>
</dbReference>
<keyword evidence="5" id="KW-1185">Reference proteome</keyword>
<name>A0A834YKJ6_TETSI</name>
<protein>
    <recommendedName>
        <fullName evidence="3">C2H2-type domain-containing protein</fullName>
    </recommendedName>
</protein>
<dbReference type="SMART" id="SM00355">
    <property type="entry name" value="ZnF_C2H2"/>
    <property type="match status" value="4"/>
</dbReference>
<dbReference type="InterPro" id="IPR013087">
    <property type="entry name" value="Znf_C2H2_type"/>
</dbReference>
<dbReference type="PANTHER" id="PTHR46869:SF6">
    <property type="entry name" value="C2H2-TYPE DOMAIN-CONTAINING PROTEIN"/>
    <property type="match status" value="1"/>
</dbReference>
<evidence type="ECO:0000256" key="2">
    <source>
        <dbReference type="SAM" id="MobiDB-lite"/>
    </source>
</evidence>
<gene>
    <name evidence="4" type="ORF">HHK36_024254</name>
</gene>
<evidence type="ECO:0000313" key="5">
    <source>
        <dbReference type="Proteomes" id="UP000655225"/>
    </source>
</evidence>
<dbReference type="AlphaFoldDB" id="A0A834YKJ6"/>
<dbReference type="OrthoDB" id="9451254at2759"/>
<dbReference type="PROSITE" id="PS50157">
    <property type="entry name" value="ZINC_FINGER_C2H2_2"/>
    <property type="match status" value="4"/>
</dbReference>
<feature type="domain" description="C2H2-type" evidence="3">
    <location>
        <begin position="480"/>
        <end position="502"/>
    </location>
</feature>
<dbReference type="PANTHER" id="PTHR46869">
    <property type="entry name" value="C2H2-LIKE ZINC FINGER PROTEIN"/>
    <property type="match status" value="1"/>
</dbReference>
<feature type="region of interest" description="Disordered" evidence="2">
    <location>
        <begin position="241"/>
        <end position="263"/>
    </location>
</feature>
<dbReference type="Proteomes" id="UP000655225">
    <property type="component" value="Unassembled WGS sequence"/>
</dbReference>
<dbReference type="PROSITE" id="PS00028">
    <property type="entry name" value="ZINC_FINGER_C2H2_1"/>
    <property type="match status" value="4"/>
</dbReference>
<feature type="compositionally biased region" description="Low complexity" evidence="2">
    <location>
        <begin position="164"/>
        <end position="179"/>
    </location>
</feature>
<keyword evidence="1" id="KW-0863">Zinc-finger</keyword>
<evidence type="ECO:0000313" key="4">
    <source>
        <dbReference type="EMBL" id="KAF8389735.1"/>
    </source>
</evidence>
<feature type="compositionally biased region" description="Polar residues" evidence="2">
    <location>
        <begin position="138"/>
        <end position="147"/>
    </location>
</feature>
<dbReference type="InterPro" id="IPR036236">
    <property type="entry name" value="Znf_C2H2_sf"/>
</dbReference>
<feature type="domain" description="C2H2-type" evidence="3">
    <location>
        <begin position="10"/>
        <end position="37"/>
    </location>
</feature>
<feature type="compositionally biased region" description="Basic residues" evidence="2">
    <location>
        <begin position="153"/>
        <end position="163"/>
    </location>
</feature>
<feature type="compositionally biased region" description="Basic and acidic residues" evidence="2">
    <location>
        <begin position="246"/>
        <end position="256"/>
    </location>
</feature>
<feature type="region of interest" description="Disordered" evidence="2">
    <location>
        <begin position="138"/>
        <end position="179"/>
    </location>
</feature>
<feature type="domain" description="C2H2-type" evidence="3">
    <location>
        <begin position="396"/>
        <end position="423"/>
    </location>
</feature>
<evidence type="ECO:0000256" key="1">
    <source>
        <dbReference type="PROSITE-ProRule" id="PRU00042"/>
    </source>
</evidence>
<dbReference type="SUPFAM" id="SSF57667">
    <property type="entry name" value="beta-beta-alpha zinc fingers"/>
    <property type="match status" value="2"/>
</dbReference>
<organism evidence="4 5">
    <name type="scientific">Tetracentron sinense</name>
    <name type="common">Spur-leaf</name>
    <dbReference type="NCBI Taxonomy" id="13715"/>
    <lineage>
        <taxon>Eukaryota</taxon>
        <taxon>Viridiplantae</taxon>
        <taxon>Streptophyta</taxon>
        <taxon>Embryophyta</taxon>
        <taxon>Tracheophyta</taxon>
        <taxon>Spermatophyta</taxon>
        <taxon>Magnoliopsida</taxon>
        <taxon>Trochodendrales</taxon>
        <taxon>Trochodendraceae</taxon>
        <taxon>Tetracentron</taxon>
    </lineage>
</organism>
<dbReference type="OMA" id="MANCLMM"/>
<keyword evidence="1" id="KW-0862">Zinc</keyword>
<comment type="caution">
    <text evidence="4">The sequence shown here is derived from an EMBL/GenBank/DDBJ whole genome shotgun (WGS) entry which is preliminary data.</text>
</comment>
<proteinExistence type="predicted"/>
<dbReference type="Gene3D" id="3.30.160.60">
    <property type="entry name" value="Classic Zinc Finger"/>
    <property type="match status" value="2"/>
</dbReference>
<sequence length="571" mass="63718">MEEDQKQKHHVCKFCKKSYSCGRSLGGHMRSHMTANSAETEEKLNKKKLDSSFDGGNNSNTYMGFEAAGHVGYGLRENPKKTWRLSDSRNGDLQQEKVCKECGKGFQSWKALFGHMKCHSERVSNSLEDDSWTSANQKLVMDSQSDNEAAAPKRGRRSRRMRYKTTTTAATANGSSSVSEIEQEQEEVALCLMMLSRDVGYWGGLNFVAESSDNNSVVLETRSSCLDKRITKKEGRNSVCNGGDTVEMKKPRDKKSVSGVSDSENVQFGKKMSEFSVSDSGVLRDGVKKVELEVSVDGFLKDDEFKNPKLDEESGFEVSDAELGIELCNGNRLKCSETELEKDSIKKERFSKVDSMSRKCNSSKRTRFLEIDSCKKMTDDASISEIYRNAQKKNKYECLTCNKIFHSYQALGGHRASHKKIRCCSASRIENSENNIETEISPAPTADTKLNKPCSNEYRIDQAVAASDETNYGSKKRKRHECPICLKIFASGQALGGHKRSHLVGGSEARGSQMTQTIVIQEKLPEFRDLLDLNLPAPIEEDTDGQVGFKPWWVGSNHKHEALVGVGLISN</sequence>
<evidence type="ECO:0000259" key="3">
    <source>
        <dbReference type="PROSITE" id="PS50157"/>
    </source>
</evidence>
<dbReference type="GO" id="GO:0008270">
    <property type="term" value="F:zinc ion binding"/>
    <property type="evidence" value="ECO:0007669"/>
    <property type="project" value="UniProtKB-KW"/>
</dbReference>